<keyword evidence="4" id="KW-0479">Metal-binding</keyword>
<dbReference type="InterPro" id="IPR008979">
    <property type="entry name" value="Galactose-bd-like_sf"/>
</dbReference>
<dbReference type="Proteomes" id="UP000683360">
    <property type="component" value="Unassembled WGS sequence"/>
</dbReference>
<dbReference type="SMART" id="SM00607">
    <property type="entry name" value="FTP"/>
    <property type="match status" value="1"/>
</dbReference>
<comment type="subunit">
    <text evidence="3">Homotrimer.</text>
</comment>
<dbReference type="Gene3D" id="2.60.120.260">
    <property type="entry name" value="Galactose-binding domain-like"/>
    <property type="match status" value="1"/>
</dbReference>
<dbReference type="AlphaFoldDB" id="A0A8S3V6Q4"/>
<feature type="transmembrane region" description="Helical" evidence="8">
    <location>
        <begin position="218"/>
        <end position="239"/>
    </location>
</feature>
<keyword evidence="6" id="KW-0106">Calcium</keyword>
<evidence type="ECO:0000256" key="5">
    <source>
        <dbReference type="ARBA" id="ARBA00022734"/>
    </source>
</evidence>
<evidence type="ECO:0000313" key="11">
    <source>
        <dbReference type="EMBL" id="CAG2249744.1"/>
    </source>
</evidence>
<dbReference type="PANTHER" id="PTHR45713">
    <property type="entry name" value="FTP DOMAIN-CONTAINING PROTEIN"/>
    <property type="match status" value="1"/>
</dbReference>
<organism evidence="11 12">
    <name type="scientific">Mytilus edulis</name>
    <name type="common">Blue mussel</name>
    <dbReference type="NCBI Taxonomy" id="6550"/>
    <lineage>
        <taxon>Eukaryota</taxon>
        <taxon>Metazoa</taxon>
        <taxon>Spiralia</taxon>
        <taxon>Lophotrochozoa</taxon>
        <taxon>Mollusca</taxon>
        <taxon>Bivalvia</taxon>
        <taxon>Autobranchia</taxon>
        <taxon>Pteriomorphia</taxon>
        <taxon>Mytilida</taxon>
        <taxon>Mytiloidea</taxon>
        <taxon>Mytilidae</taxon>
        <taxon>Mytilinae</taxon>
        <taxon>Mytilus</taxon>
    </lineage>
</organism>
<dbReference type="SUPFAM" id="SSF49785">
    <property type="entry name" value="Galactose-binding domain-like"/>
    <property type="match status" value="1"/>
</dbReference>
<feature type="chain" id="PRO_5035768482" description="Fucolectin tachylectin-4 pentraxin-1 domain-containing protein" evidence="9">
    <location>
        <begin position="23"/>
        <end position="257"/>
    </location>
</feature>
<dbReference type="GO" id="GO:0042806">
    <property type="term" value="F:fucose binding"/>
    <property type="evidence" value="ECO:0007669"/>
    <property type="project" value="UniProtKB-ARBA"/>
</dbReference>
<dbReference type="PANTHER" id="PTHR45713:SF6">
    <property type="entry name" value="F5_8 TYPE C DOMAIN-CONTAINING PROTEIN"/>
    <property type="match status" value="1"/>
</dbReference>
<gene>
    <name evidence="11" type="ORF">MEDL_61492</name>
</gene>
<keyword evidence="8" id="KW-0472">Membrane</keyword>
<evidence type="ECO:0000256" key="1">
    <source>
        <dbReference type="ARBA" id="ARBA00002219"/>
    </source>
</evidence>
<evidence type="ECO:0000256" key="4">
    <source>
        <dbReference type="ARBA" id="ARBA00022723"/>
    </source>
</evidence>
<comment type="similarity">
    <text evidence="2">Belongs to the fucolectin family.</text>
</comment>
<keyword evidence="9" id="KW-0732">Signal</keyword>
<keyword evidence="8" id="KW-1133">Transmembrane helix</keyword>
<sequence>MEGINMCIVAILVQLDSLFILGQTNLALNKECRQSSTLNNKTIFSAGVVVDGNTIQQLQVAYSCSHTDHYEPFNWWTVDLGQLFTVDTIIIYNREDSCCGRYVQIYKPNGVDFNITRQPLSLCEVEVYGRSILTDPNDTVIETTTGNSLSTDDSICQCPCDSSTFAWSSNYTKEELQIIMSEKLENLKRELRVQRSVLTSSLRKLNSAGDNRSSSKSIGIAAAIFLIIVVCLIVLLDLIKLENIKVKRKKSKKEIPK</sequence>
<dbReference type="Pfam" id="PF22633">
    <property type="entry name" value="F5_F8_type_C_2"/>
    <property type="match status" value="1"/>
</dbReference>
<proteinExistence type="inferred from homology"/>
<dbReference type="GO" id="GO:0046872">
    <property type="term" value="F:metal ion binding"/>
    <property type="evidence" value="ECO:0007669"/>
    <property type="project" value="UniProtKB-KW"/>
</dbReference>
<name>A0A8S3V6Q4_MYTED</name>
<feature type="domain" description="Fucolectin tachylectin-4 pentraxin-1" evidence="10">
    <location>
        <begin position="23"/>
        <end position="136"/>
    </location>
</feature>
<keyword evidence="5" id="KW-0430">Lectin</keyword>
<keyword evidence="8" id="KW-0812">Transmembrane</keyword>
<feature type="signal peptide" evidence="9">
    <location>
        <begin position="1"/>
        <end position="22"/>
    </location>
</feature>
<evidence type="ECO:0000256" key="9">
    <source>
        <dbReference type="SAM" id="SignalP"/>
    </source>
</evidence>
<evidence type="ECO:0000256" key="2">
    <source>
        <dbReference type="ARBA" id="ARBA00010147"/>
    </source>
</evidence>
<accession>A0A8S3V6Q4</accession>
<comment type="caution">
    <text evidence="11">The sequence shown here is derived from an EMBL/GenBank/DDBJ whole genome shotgun (WGS) entry which is preliminary data.</text>
</comment>
<comment type="function">
    <text evidence="1">Acts as a defensive agent. Recognizes blood group fucosylated oligosaccharides including A, B, H and Lewis B-type antigens. Does not recognize Lewis A antigen and has low affinity for monovalent haptens.</text>
</comment>
<evidence type="ECO:0000256" key="7">
    <source>
        <dbReference type="ARBA" id="ARBA00023157"/>
    </source>
</evidence>
<dbReference type="InterPro" id="IPR051941">
    <property type="entry name" value="BG_Antigen-Binding_Lectin"/>
</dbReference>
<evidence type="ECO:0000256" key="8">
    <source>
        <dbReference type="SAM" id="Phobius"/>
    </source>
</evidence>
<evidence type="ECO:0000256" key="3">
    <source>
        <dbReference type="ARBA" id="ARBA00011233"/>
    </source>
</evidence>
<dbReference type="InterPro" id="IPR006585">
    <property type="entry name" value="FTP1"/>
</dbReference>
<dbReference type="GO" id="GO:0001868">
    <property type="term" value="P:regulation of complement activation, lectin pathway"/>
    <property type="evidence" value="ECO:0007669"/>
    <property type="project" value="UniProtKB-ARBA"/>
</dbReference>
<evidence type="ECO:0000313" key="12">
    <source>
        <dbReference type="Proteomes" id="UP000683360"/>
    </source>
</evidence>
<dbReference type="OrthoDB" id="6140564at2759"/>
<protein>
    <recommendedName>
        <fullName evidence="10">Fucolectin tachylectin-4 pentraxin-1 domain-containing protein</fullName>
    </recommendedName>
</protein>
<dbReference type="EMBL" id="CAJPWZ010002990">
    <property type="protein sequence ID" value="CAG2249744.1"/>
    <property type="molecule type" value="Genomic_DNA"/>
</dbReference>
<keyword evidence="12" id="KW-1185">Reference proteome</keyword>
<evidence type="ECO:0000259" key="10">
    <source>
        <dbReference type="SMART" id="SM00607"/>
    </source>
</evidence>
<keyword evidence="7" id="KW-1015">Disulfide bond</keyword>
<evidence type="ECO:0000256" key="6">
    <source>
        <dbReference type="ARBA" id="ARBA00022837"/>
    </source>
</evidence>
<dbReference type="GO" id="GO:0010185">
    <property type="term" value="P:regulation of cellular defense response"/>
    <property type="evidence" value="ECO:0007669"/>
    <property type="project" value="UniProtKB-ARBA"/>
</dbReference>
<reference evidence="11" key="1">
    <citation type="submission" date="2021-03" db="EMBL/GenBank/DDBJ databases">
        <authorList>
            <person name="Bekaert M."/>
        </authorList>
    </citation>
    <scope>NUCLEOTIDE SEQUENCE</scope>
</reference>